<dbReference type="InterPro" id="IPR056824">
    <property type="entry name" value="PGAP1_TMD"/>
</dbReference>
<dbReference type="AlphaFoldDB" id="A0AAV5RTA0"/>
<evidence type="ECO:0000313" key="15">
    <source>
        <dbReference type="Proteomes" id="UP001377567"/>
    </source>
</evidence>
<keyword evidence="9 10" id="KW-0472">Membrane</keyword>
<dbReference type="Pfam" id="PF25141">
    <property type="entry name" value="PGAP1_2nd"/>
    <property type="match status" value="1"/>
</dbReference>
<feature type="transmembrane region" description="Helical" evidence="10">
    <location>
        <begin position="896"/>
        <end position="912"/>
    </location>
</feature>
<evidence type="ECO:0000256" key="9">
    <source>
        <dbReference type="ARBA" id="ARBA00023136"/>
    </source>
</evidence>
<evidence type="ECO:0000313" key="14">
    <source>
        <dbReference type="EMBL" id="GMM53932.1"/>
    </source>
</evidence>
<keyword evidence="3 10" id="KW-0813">Transport</keyword>
<evidence type="ECO:0000256" key="5">
    <source>
        <dbReference type="ARBA" id="ARBA00022801"/>
    </source>
</evidence>
<dbReference type="FunFam" id="3.40.50.1820:FF:000056">
    <property type="entry name" value="GPI inositol-deacylase"/>
    <property type="match status" value="1"/>
</dbReference>
<evidence type="ECO:0000256" key="3">
    <source>
        <dbReference type="ARBA" id="ARBA00022448"/>
    </source>
</evidence>
<dbReference type="EMBL" id="BTGD01000001">
    <property type="protein sequence ID" value="GMM53932.1"/>
    <property type="molecule type" value="Genomic_DNA"/>
</dbReference>
<feature type="transmembrane region" description="Helical" evidence="10">
    <location>
        <begin position="719"/>
        <end position="740"/>
    </location>
</feature>
<feature type="transmembrane region" description="Helical" evidence="10">
    <location>
        <begin position="933"/>
        <end position="955"/>
    </location>
</feature>
<dbReference type="GO" id="GO:0050185">
    <property type="term" value="F:phosphatidylinositol deacylase activity"/>
    <property type="evidence" value="ECO:0007669"/>
    <property type="project" value="TreeGrafter"/>
</dbReference>
<comment type="subcellular location">
    <subcellularLocation>
        <location evidence="1">Endoplasmic reticulum membrane</location>
        <topology evidence="1">Multi-pass membrane protein</topology>
    </subcellularLocation>
</comment>
<dbReference type="Pfam" id="PF25140">
    <property type="entry name" value="PGAP1_TMD"/>
    <property type="match status" value="1"/>
</dbReference>
<comment type="function">
    <text evidence="10">Involved in inositol deacylation of GPI-anchored proteins which plays important roles in the quality control and ER-associated degradation of GPI-anchored proteins.</text>
</comment>
<evidence type="ECO:0000256" key="8">
    <source>
        <dbReference type="ARBA" id="ARBA00022989"/>
    </source>
</evidence>
<feature type="domain" description="GPI inositol-deacylase transmembrane" evidence="13">
    <location>
        <begin position="722"/>
        <end position="1037"/>
    </location>
</feature>
<feature type="transmembrane region" description="Helical" evidence="10">
    <location>
        <begin position="1022"/>
        <end position="1040"/>
    </location>
</feature>
<feature type="transmembrane region" description="Helical" evidence="10">
    <location>
        <begin position="760"/>
        <end position="777"/>
    </location>
</feature>
<comment type="similarity">
    <text evidence="2 10">Belongs to the GPI inositol-deacylase family.</text>
</comment>
<gene>
    <name evidence="14" type="ORF">DAKH74_005480</name>
</gene>
<keyword evidence="15" id="KW-1185">Reference proteome</keyword>
<keyword evidence="8 10" id="KW-1133">Transmembrane helix</keyword>
<organism evidence="14 15">
    <name type="scientific">Maudiozyma humilis</name>
    <name type="common">Sour dough yeast</name>
    <name type="synonym">Kazachstania humilis</name>
    <dbReference type="NCBI Taxonomy" id="51915"/>
    <lineage>
        <taxon>Eukaryota</taxon>
        <taxon>Fungi</taxon>
        <taxon>Dikarya</taxon>
        <taxon>Ascomycota</taxon>
        <taxon>Saccharomycotina</taxon>
        <taxon>Saccharomycetes</taxon>
        <taxon>Saccharomycetales</taxon>
        <taxon>Saccharomycetaceae</taxon>
        <taxon>Maudiozyma</taxon>
    </lineage>
</organism>
<evidence type="ECO:0000256" key="2">
    <source>
        <dbReference type="ARBA" id="ARBA00006931"/>
    </source>
</evidence>
<evidence type="ECO:0000256" key="11">
    <source>
        <dbReference type="SAM" id="MobiDB-lite"/>
    </source>
</evidence>
<evidence type="ECO:0000259" key="12">
    <source>
        <dbReference type="Pfam" id="PF07819"/>
    </source>
</evidence>
<sequence>MGLLGPVSHLFRKTSSTMRRALYSRTRNEYRPVSNESDIPLDDLTNNHSVDNDESTNQRDSGRIQLTRKGHNYPRGTNIPSIIGVLLIVLTAAFMFFRDFKGADVPQCRSIYMYPSYARVDGFDKRFTPLAQKYHLYLYREQDKDQEPIENDAIQLNGIPTLFIPGNAGSFKQVRSIASACANLFFDSPESIENEYSQNIDFFAADFNEDFTAFHGQTMLDQAEYLNDAIAYILSLYEQSHGKSDKPLPESVIIVAHSMGGIVARVMPTLQNHVPGSMNTILTLSSPHAAAPVTFDGDILKIYRKVNDYWRQQFEDPESFFSKNVSLISITGSIQDTVLPADYAAVHDIIPLQNGFTTYTTTIPGVWTPIDHLAVVWCKQLRLVLAKLLLEIVDNRSPYKTQNLEGRINVAKELLLSGFEEYYKESKTSYKSKEYHIVQDHVDVSIFDNLPSNQPLVIRKGVSPLKSEHGTIVYIPKDIAQGTALNVISSNRFPNIRLCSERAELQCVSMDDNVLMTPRSVISTRFAADSSLDEDNSPFWYLKVSWEDLIKFDLVLIEPIESELFNDDDFFYSSFSKESQDVTQKSSSLDILTKGNKISLHSDNHISQVNIELPKLTDALLSYKLNIASETLQHKSLLFQPFIRQWIPSPYETKWHMNIIENNEIDINMHNVAPFIPLNSRESHSLNLNVMLPPNADVNISLHVNWPLTFKMLFIRYRLAIGSIPVAFVAFVLAIQFYSFGKTGNFEEFSYVMRNVLNRHFLVVCFGLMIITPILNVSEIQHLLYFFDPVKLNRPFVLAEKGILTNFYFLGIRDWLQSWIGLLFGLMSLGVLFVITSCIGMFDALITRLSSKLHSSSEEIDDSFIQHKKIFDRKRIIACCIILFAVMFYIPYQLAYVISTIIQAGTCIRVVIHRQRFKHVRTREYRNLFNYNVSLLILFLFVAIINTPVIIVFLHNLSIGYETTFRSHHNIVAITPIILLVSSNSTFNIPSFPKNSFDWRICYGLFAYLSFFSIVYGTRNLYFIHDIVNIICGWLFYGTVTNYMNNGSA</sequence>
<dbReference type="GO" id="GO:0006505">
    <property type="term" value="P:GPI anchor metabolic process"/>
    <property type="evidence" value="ECO:0007669"/>
    <property type="project" value="TreeGrafter"/>
</dbReference>
<dbReference type="GO" id="GO:0015031">
    <property type="term" value="P:protein transport"/>
    <property type="evidence" value="ECO:0007669"/>
    <property type="project" value="UniProtKB-KW"/>
</dbReference>
<keyword evidence="7 10" id="KW-0653">Protein transport</keyword>
<accession>A0AAV5RTA0</accession>
<dbReference type="PANTHER" id="PTHR15495">
    <property type="entry name" value="NEGATIVE REGULATOR OF VESICLE FORMATION-RELATED"/>
    <property type="match status" value="1"/>
</dbReference>
<keyword evidence="4 10" id="KW-0812">Transmembrane</keyword>
<feature type="region of interest" description="Disordered" evidence="11">
    <location>
        <begin position="29"/>
        <end position="71"/>
    </location>
</feature>
<feature type="transmembrane region" description="Helical" evidence="10">
    <location>
        <begin position="875"/>
        <end position="890"/>
    </location>
</feature>
<evidence type="ECO:0000256" key="7">
    <source>
        <dbReference type="ARBA" id="ARBA00022927"/>
    </source>
</evidence>
<evidence type="ECO:0000256" key="6">
    <source>
        <dbReference type="ARBA" id="ARBA00022824"/>
    </source>
</evidence>
<comment type="caution">
    <text evidence="14">The sequence shown here is derived from an EMBL/GenBank/DDBJ whole genome shotgun (WGS) entry which is preliminary data.</text>
</comment>
<feature type="transmembrane region" description="Helical" evidence="10">
    <location>
        <begin position="79"/>
        <end position="97"/>
    </location>
</feature>
<dbReference type="InterPro" id="IPR029058">
    <property type="entry name" value="AB_hydrolase_fold"/>
</dbReference>
<dbReference type="SUPFAM" id="SSF53474">
    <property type="entry name" value="alpha/beta-Hydrolases"/>
    <property type="match status" value="1"/>
</dbReference>
<feature type="transmembrane region" description="Helical" evidence="10">
    <location>
        <begin position="967"/>
        <end position="987"/>
    </location>
</feature>
<keyword evidence="6 10" id="KW-0256">Endoplasmic reticulum</keyword>
<proteinExistence type="inferred from homology"/>
<dbReference type="Gene3D" id="3.40.50.1820">
    <property type="entry name" value="alpha/beta hydrolase"/>
    <property type="match status" value="1"/>
</dbReference>
<dbReference type="InterPro" id="IPR012908">
    <property type="entry name" value="PGAP1-ab_dom-like"/>
</dbReference>
<evidence type="ECO:0000256" key="4">
    <source>
        <dbReference type="ARBA" id="ARBA00022692"/>
    </source>
</evidence>
<feature type="transmembrane region" description="Helical" evidence="10">
    <location>
        <begin position="822"/>
        <end position="846"/>
    </location>
</feature>
<dbReference type="GO" id="GO:0005789">
    <property type="term" value="C:endoplasmic reticulum membrane"/>
    <property type="evidence" value="ECO:0007669"/>
    <property type="project" value="UniProtKB-SubCell"/>
</dbReference>
<feature type="transmembrane region" description="Helical" evidence="10">
    <location>
        <begin position="999"/>
        <end position="1016"/>
    </location>
</feature>
<feature type="domain" description="GPI inositol-deacylase PGAP1-like alpha/beta" evidence="12">
    <location>
        <begin position="155"/>
        <end position="392"/>
    </location>
</feature>
<evidence type="ECO:0000256" key="10">
    <source>
        <dbReference type="RuleBase" id="RU365011"/>
    </source>
</evidence>
<dbReference type="InterPro" id="IPR039529">
    <property type="entry name" value="PGAP1/BST1"/>
</dbReference>
<name>A0AAV5RTA0_MAUHU</name>
<dbReference type="EC" id="3.1.-.-" evidence="10"/>
<dbReference type="GO" id="GO:0006888">
    <property type="term" value="P:endoplasmic reticulum to Golgi vesicle-mediated transport"/>
    <property type="evidence" value="ECO:0007669"/>
    <property type="project" value="TreeGrafter"/>
</dbReference>
<reference evidence="14 15" key="1">
    <citation type="journal article" date="2023" name="Elife">
        <title>Identification of key yeast species and microbe-microbe interactions impacting larval growth of Drosophila in the wild.</title>
        <authorList>
            <person name="Mure A."/>
            <person name="Sugiura Y."/>
            <person name="Maeda R."/>
            <person name="Honda K."/>
            <person name="Sakurai N."/>
            <person name="Takahashi Y."/>
            <person name="Watada M."/>
            <person name="Katoh T."/>
            <person name="Gotoh A."/>
            <person name="Gotoh Y."/>
            <person name="Taniguchi I."/>
            <person name="Nakamura K."/>
            <person name="Hayashi T."/>
            <person name="Katayama T."/>
            <person name="Uemura T."/>
            <person name="Hattori Y."/>
        </authorList>
    </citation>
    <scope>NUCLEOTIDE SEQUENCE [LARGE SCALE GENOMIC DNA]</scope>
    <source>
        <strain evidence="14 15">KH-74</strain>
    </source>
</reference>
<keyword evidence="5 10" id="KW-0378">Hydrolase</keyword>
<protein>
    <recommendedName>
        <fullName evidence="10">GPI inositol-deacylase</fullName>
        <ecNumber evidence="10">3.1.-.-</ecNumber>
    </recommendedName>
</protein>
<dbReference type="Pfam" id="PF07819">
    <property type="entry name" value="PGAP1"/>
    <property type="match status" value="1"/>
</dbReference>
<evidence type="ECO:0000259" key="13">
    <source>
        <dbReference type="Pfam" id="PF25140"/>
    </source>
</evidence>
<dbReference type="Proteomes" id="UP001377567">
    <property type="component" value="Unassembled WGS sequence"/>
</dbReference>
<evidence type="ECO:0000256" key="1">
    <source>
        <dbReference type="ARBA" id="ARBA00004477"/>
    </source>
</evidence>
<dbReference type="PANTHER" id="PTHR15495:SF7">
    <property type="entry name" value="GPI INOSITOL-DEACYLASE"/>
    <property type="match status" value="1"/>
</dbReference>